<accession>A0A517MDA6</accession>
<protein>
    <submittedName>
        <fullName evidence="2">Uncharacterized protein</fullName>
    </submittedName>
</protein>
<dbReference type="RefSeq" id="WP_218933074.1">
    <property type="nucleotide sequence ID" value="NZ_CP036262.1"/>
</dbReference>
<feature type="compositionally biased region" description="Acidic residues" evidence="1">
    <location>
        <begin position="37"/>
        <end position="55"/>
    </location>
</feature>
<dbReference type="EMBL" id="CP036262">
    <property type="protein sequence ID" value="QDS92870.1"/>
    <property type="molecule type" value="Genomic_DNA"/>
</dbReference>
<evidence type="ECO:0000256" key="1">
    <source>
        <dbReference type="SAM" id="MobiDB-lite"/>
    </source>
</evidence>
<organism evidence="2 3">
    <name type="scientific">Roseimaritima multifibrata</name>
    <dbReference type="NCBI Taxonomy" id="1930274"/>
    <lineage>
        <taxon>Bacteria</taxon>
        <taxon>Pseudomonadati</taxon>
        <taxon>Planctomycetota</taxon>
        <taxon>Planctomycetia</taxon>
        <taxon>Pirellulales</taxon>
        <taxon>Pirellulaceae</taxon>
        <taxon>Roseimaritima</taxon>
    </lineage>
</organism>
<sequence>MKLTNLPQTLMFALLATFLTIPFVGCGVESEPIGIESNDEEMLEDPEYIEGEEGI</sequence>
<keyword evidence="3" id="KW-1185">Reference proteome</keyword>
<dbReference type="AlphaFoldDB" id="A0A517MDA6"/>
<name>A0A517MDA6_9BACT</name>
<proteinExistence type="predicted"/>
<reference evidence="2 3" key="1">
    <citation type="submission" date="2019-02" db="EMBL/GenBank/DDBJ databases">
        <title>Deep-cultivation of Planctomycetes and their phenomic and genomic characterization uncovers novel biology.</title>
        <authorList>
            <person name="Wiegand S."/>
            <person name="Jogler M."/>
            <person name="Boedeker C."/>
            <person name="Pinto D."/>
            <person name="Vollmers J."/>
            <person name="Rivas-Marin E."/>
            <person name="Kohn T."/>
            <person name="Peeters S.H."/>
            <person name="Heuer A."/>
            <person name="Rast P."/>
            <person name="Oberbeckmann S."/>
            <person name="Bunk B."/>
            <person name="Jeske O."/>
            <person name="Meyerdierks A."/>
            <person name="Storesund J.E."/>
            <person name="Kallscheuer N."/>
            <person name="Luecker S."/>
            <person name="Lage O.M."/>
            <person name="Pohl T."/>
            <person name="Merkel B.J."/>
            <person name="Hornburger P."/>
            <person name="Mueller R.-W."/>
            <person name="Bruemmer F."/>
            <person name="Labrenz M."/>
            <person name="Spormann A.M."/>
            <person name="Op den Camp H."/>
            <person name="Overmann J."/>
            <person name="Amann R."/>
            <person name="Jetten M.S.M."/>
            <person name="Mascher T."/>
            <person name="Medema M.H."/>
            <person name="Devos D.P."/>
            <person name="Kaster A.-K."/>
            <person name="Ovreas L."/>
            <person name="Rohde M."/>
            <person name="Galperin M.Y."/>
            <person name="Jogler C."/>
        </authorList>
    </citation>
    <scope>NUCLEOTIDE SEQUENCE [LARGE SCALE GENOMIC DNA]</scope>
    <source>
        <strain evidence="2 3">FF011L</strain>
    </source>
</reference>
<evidence type="ECO:0000313" key="3">
    <source>
        <dbReference type="Proteomes" id="UP000320672"/>
    </source>
</evidence>
<dbReference type="KEGG" id="rml:FF011L_16240"/>
<dbReference type="Proteomes" id="UP000320672">
    <property type="component" value="Chromosome"/>
</dbReference>
<evidence type="ECO:0000313" key="2">
    <source>
        <dbReference type="EMBL" id="QDS92870.1"/>
    </source>
</evidence>
<feature type="region of interest" description="Disordered" evidence="1">
    <location>
        <begin position="35"/>
        <end position="55"/>
    </location>
</feature>
<gene>
    <name evidence="2" type="ORF">FF011L_16240</name>
</gene>